<reference evidence="1 2" key="1">
    <citation type="submission" date="2019-02" db="EMBL/GenBank/DDBJ databases">
        <title>Emended description of the genus Rhodopseudomonas and description of Rhodopseudomonas albus sp. nov., a non-phototrophic, heavy-metal-tolerant bacterium isolated from garden soil.</title>
        <authorList>
            <person name="Bao Z."/>
            <person name="Cao W.W."/>
            <person name="Sato Y."/>
            <person name="Nishizawa T."/>
            <person name="Zhao J."/>
            <person name="Guo Y."/>
            <person name="Ohta H."/>
        </authorList>
    </citation>
    <scope>NUCLEOTIDE SEQUENCE [LARGE SCALE GENOMIC DNA]</scope>
    <source>
        <strain evidence="1 2">SK50-23</strain>
    </source>
</reference>
<protein>
    <submittedName>
        <fullName evidence="1">DUF4403 family protein</fullName>
    </submittedName>
</protein>
<accession>A0ABX8A9H3</accession>
<sequence>MVPLQVPCCRAQVEVHMTKTLTSVVPPRQFESGLTRSWVRWPIGAILCVVLPTVAFAADKPPLGADQAMPAITTSQISAIIEFGIPAINNALARRVPKVLASFDDRTTSCWQRRILGRMVNVDCTYSGEIERTGPVSMRAESGRLVASTPLFGSVEAQGTRGFARMLKGGAEGAMTVYASARPQLRQDWSVTLDMSEGFRWQEPPELQILGFRINMSKYVEPKIRAQLAKIQGDVTANIRALNIKAKATQAWQKAFANVQIVDTPPIWVQTMPQGIAFSGVRAQGNVLEGSAELTTTTQTFIGTQPPAPAPTPLPALGSEVSAPGRFEVLVPVSIAYAAIKQQVQTALAASAAQGGPGFADFDIYPSNGKLVVGLRLSSPSGPGDWVYLTATPQPGDDGAVQFPDLALQADAATIAASDVAALLSNNDFLQQLKAKMALDYKAEHDRLMTSANAKLSRPLSDGFRSEVQLASAGVSKIALASDALQVQLRAAGRLKLLYGM</sequence>
<dbReference type="Proteomes" id="UP000682843">
    <property type="component" value="Chromosome"/>
</dbReference>
<name>A0ABX8A9H3_9BRAD</name>
<gene>
    <name evidence="1" type="ORF">RPMA_16830</name>
</gene>
<organism evidence="1 2">
    <name type="scientific">Tardiphaga alba</name>
    <dbReference type="NCBI Taxonomy" id="340268"/>
    <lineage>
        <taxon>Bacteria</taxon>
        <taxon>Pseudomonadati</taxon>
        <taxon>Pseudomonadota</taxon>
        <taxon>Alphaproteobacteria</taxon>
        <taxon>Hyphomicrobiales</taxon>
        <taxon>Nitrobacteraceae</taxon>
        <taxon>Tardiphaga</taxon>
    </lineage>
</organism>
<dbReference type="Pfam" id="PF14356">
    <property type="entry name" value="DUF4403"/>
    <property type="match status" value="1"/>
</dbReference>
<evidence type="ECO:0000313" key="1">
    <source>
        <dbReference type="EMBL" id="QUS40317.1"/>
    </source>
</evidence>
<dbReference type="InterPro" id="IPR025515">
    <property type="entry name" value="DUF4403"/>
</dbReference>
<proteinExistence type="predicted"/>
<dbReference type="EMBL" id="CP036498">
    <property type="protein sequence ID" value="QUS40317.1"/>
    <property type="molecule type" value="Genomic_DNA"/>
</dbReference>
<evidence type="ECO:0000313" key="2">
    <source>
        <dbReference type="Proteomes" id="UP000682843"/>
    </source>
</evidence>
<keyword evidence="2" id="KW-1185">Reference proteome</keyword>